<protein>
    <recommendedName>
        <fullName evidence="6">Leucine zipper protein 1</fullName>
    </recommendedName>
</protein>
<feature type="region of interest" description="Disordered" evidence="3">
    <location>
        <begin position="396"/>
        <end position="488"/>
    </location>
</feature>
<feature type="compositionally biased region" description="Polar residues" evidence="3">
    <location>
        <begin position="218"/>
        <end position="228"/>
    </location>
</feature>
<evidence type="ECO:0000256" key="1">
    <source>
        <dbReference type="ARBA" id="ARBA00023054"/>
    </source>
</evidence>
<evidence type="ECO:0000256" key="3">
    <source>
        <dbReference type="SAM" id="MobiDB-lite"/>
    </source>
</evidence>
<reference evidence="4" key="1">
    <citation type="thesis" date="2020" institute="ProQuest LLC" country="789 East Eisenhower Parkway, Ann Arbor, MI, USA">
        <title>Comparative Genomics and Chromosome Evolution.</title>
        <authorList>
            <person name="Mudd A.B."/>
        </authorList>
    </citation>
    <scope>NUCLEOTIDE SEQUENCE</scope>
    <source>
        <strain evidence="4">HN-11 Male</strain>
        <tissue evidence="4">Kidney and liver</tissue>
    </source>
</reference>
<feature type="region of interest" description="Disordered" evidence="3">
    <location>
        <begin position="217"/>
        <end position="237"/>
    </location>
</feature>
<dbReference type="OrthoDB" id="9946011at2759"/>
<evidence type="ECO:0000313" key="5">
    <source>
        <dbReference type="Proteomes" id="UP000770717"/>
    </source>
</evidence>
<feature type="coiled-coil region" evidence="2">
    <location>
        <begin position="189"/>
        <end position="216"/>
    </location>
</feature>
<feature type="compositionally biased region" description="Polar residues" evidence="3">
    <location>
        <begin position="471"/>
        <end position="486"/>
    </location>
</feature>
<feature type="compositionally biased region" description="Basic and acidic residues" evidence="3">
    <location>
        <begin position="905"/>
        <end position="941"/>
    </location>
</feature>
<organism evidence="4 5">
    <name type="scientific">Eleutherodactylus coqui</name>
    <name type="common">Puerto Rican coqui</name>
    <dbReference type="NCBI Taxonomy" id="57060"/>
    <lineage>
        <taxon>Eukaryota</taxon>
        <taxon>Metazoa</taxon>
        <taxon>Chordata</taxon>
        <taxon>Craniata</taxon>
        <taxon>Vertebrata</taxon>
        <taxon>Euteleostomi</taxon>
        <taxon>Amphibia</taxon>
        <taxon>Batrachia</taxon>
        <taxon>Anura</taxon>
        <taxon>Neobatrachia</taxon>
        <taxon>Hyloidea</taxon>
        <taxon>Eleutherodactylidae</taxon>
        <taxon>Eleutherodactylinae</taxon>
        <taxon>Eleutherodactylus</taxon>
        <taxon>Eleutherodactylus</taxon>
    </lineage>
</organism>
<feature type="coiled-coil region" evidence="2">
    <location>
        <begin position="277"/>
        <end position="314"/>
    </location>
</feature>
<feature type="region of interest" description="Disordered" evidence="3">
    <location>
        <begin position="610"/>
        <end position="734"/>
    </location>
</feature>
<comment type="caution">
    <text evidence="4">The sequence shown here is derived from an EMBL/GenBank/DDBJ whole genome shotgun (WGS) entry which is preliminary data.</text>
</comment>
<dbReference type="InterPro" id="IPR050719">
    <property type="entry name" value="Cortactin-Actin_Reg"/>
</dbReference>
<accession>A0A8J6FSM0</accession>
<dbReference type="PANTHER" id="PTHR23166:SF7">
    <property type="entry name" value="LEUCINE ZIPPER PROTEIN 1"/>
    <property type="match status" value="1"/>
</dbReference>
<dbReference type="EMBL" id="WNTK01000001">
    <property type="protein sequence ID" value="KAG9492752.1"/>
    <property type="molecule type" value="Genomic_DNA"/>
</dbReference>
<feature type="coiled-coil region" evidence="2">
    <location>
        <begin position="5"/>
        <end position="160"/>
    </location>
</feature>
<dbReference type="PANTHER" id="PTHR23166">
    <property type="entry name" value="FILAMIN/GPBP-INTERACTING PROTEIN"/>
    <property type="match status" value="1"/>
</dbReference>
<feature type="compositionally biased region" description="Polar residues" evidence="3">
    <location>
        <begin position="943"/>
        <end position="953"/>
    </location>
</feature>
<gene>
    <name evidence="4" type="ORF">GDO78_000969</name>
</gene>
<evidence type="ECO:0008006" key="6">
    <source>
        <dbReference type="Google" id="ProtNLM"/>
    </source>
</evidence>
<feature type="region of interest" description="Disordered" evidence="3">
    <location>
        <begin position="892"/>
        <end position="966"/>
    </location>
</feature>
<proteinExistence type="predicted"/>
<evidence type="ECO:0000256" key="2">
    <source>
        <dbReference type="SAM" id="Coils"/>
    </source>
</evidence>
<feature type="compositionally biased region" description="Basic and acidic residues" evidence="3">
    <location>
        <begin position="677"/>
        <end position="693"/>
    </location>
</feature>
<name>A0A8J6FSM0_ELECQ</name>
<dbReference type="EMBL" id="WNTK01000001">
    <property type="protein sequence ID" value="KAG9492751.1"/>
    <property type="molecule type" value="Genomic_DNA"/>
</dbReference>
<feature type="compositionally biased region" description="Polar residues" evidence="3">
    <location>
        <begin position="619"/>
        <end position="630"/>
    </location>
</feature>
<keyword evidence="5" id="KW-1185">Reference proteome</keyword>
<dbReference type="GO" id="GO:0021503">
    <property type="term" value="P:neural fold bending"/>
    <property type="evidence" value="ECO:0007669"/>
    <property type="project" value="TreeGrafter"/>
</dbReference>
<feature type="compositionally biased region" description="Basic and acidic residues" evidence="3">
    <location>
        <begin position="396"/>
        <end position="407"/>
    </location>
</feature>
<dbReference type="Proteomes" id="UP000770717">
    <property type="component" value="Unassembled WGS sequence"/>
</dbReference>
<feature type="compositionally biased region" description="Low complexity" evidence="3">
    <location>
        <begin position="410"/>
        <end position="422"/>
    </location>
</feature>
<feature type="compositionally biased region" description="Basic and acidic residues" evidence="3">
    <location>
        <begin position="646"/>
        <end position="665"/>
    </location>
</feature>
<keyword evidence="1 2" id="KW-0175">Coiled coil</keyword>
<sequence>MEHSSRHLRFKLQSLSRRLDDLEEATRNLQKAEDEVLDLQDKIIQAEGSNSSMLAEVEALRKRVLKIEGKDEEVKKAEDLCRLIKEKLENEENITRELRVEIEQLQKRMGELEKLEEAFNKSKSDCTQLSLSLNEEKNMSKKLSSELEILKTRVKELESSEGKLDKAEQFLTSELEKIRSLSLSFANEKKLLLERAKQNEKLILELKEQLELKEKITGEQSRNDSNALERSPDQHVEHNKFRIEDSLTPKSLQRVGFDYIKQSEIQTRSNNENEKNKYQEDNKIKELHQEIEKLKNRLKHYEGLECELKQLKEKHCELQESYIGEQNRNKLVTEELQTLQGSYTSRSKEIENGILESEDLISQSRMRNEQPKSKVVSTESLISKLTLQDLSPQQLKNERFRNSEFKRQLSNSNSNRKTSRSTLIDTTGNLKKDDKMGLSSFSSGKDFGVVHNDAKKSKDQPSVLSRYPPASQEQAPQKSWKGSTSKQTDRSMKFFGEDYSVKAYSKKEISLENEVEKGTSGDSSENIVYSEETMSTESSLLTPALQPELSNFSTELNLQANTDLFESTLQMNVGDMERKSSSQDRLSRYGDILGQEGSVKNVAEQNSKLLSSNHEETSPQKSQTSSTHRSYYSRDKARSRASKPQIPEKPHILEMSEHRDPEKRTRLSGLNTKRQSGSREKNVSLDSTRHSSFENHNYSSQKESGRSRKMSSGGSDSTETNSHMAMPPRSCSPREALQSTVVIKPIIVERDVKEIMSDYRARSSSEVNRTPNKVSSIKIYPSETTTSRTNTEEITRERHTSTSNIRLSANDQPLLKNNISIPLEISLNKDDLILKMADKDIPLNHREVSKNVNQSIKKEKVKENDVGIETVTWKSHDVGGTNHFSSKHIMNKSSWRKGGFGSTEELDRLGNEKDDMDVKSRRKSCFDDENPSRSRTSEHYSRNKGSSMNSYSTAPEFISKRSQSSLSATEIITRRNTPNVSPTSRPATWTRSSYEVDDNFNTRRKYSSENLYRAESTGWKQNPARNQRLQKSMVEERIRQLEH</sequence>
<evidence type="ECO:0000313" key="4">
    <source>
        <dbReference type="EMBL" id="KAG9492751.1"/>
    </source>
</evidence>
<dbReference type="AlphaFoldDB" id="A0A8J6FSM0"/>